<keyword evidence="6 7" id="KW-0472">Membrane</keyword>
<evidence type="ECO:0000313" key="9">
    <source>
        <dbReference type="EMBL" id="BCA85030.1"/>
    </source>
</evidence>
<keyword evidence="4 7" id="KW-0812">Transmembrane</keyword>
<accession>A0A679I9G6</accession>
<evidence type="ECO:0000259" key="8">
    <source>
        <dbReference type="PROSITE" id="PS50850"/>
    </source>
</evidence>
<evidence type="ECO:0000313" key="10">
    <source>
        <dbReference type="Proteomes" id="UP000502998"/>
    </source>
</evidence>
<feature type="transmembrane region" description="Helical" evidence="7">
    <location>
        <begin position="122"/>
        <end position="143"/>
    </location>
</feature>
<feature type="transmembrane region" description="Helical" evidence="7">
    <location>
        <begin position="230"/>
        <end position="254"/>
    </location>
</feature>
<dbReference type="AlphaFoldDB" id="A0A679I9G6"/>
<protein>
    <submittedName>
        <fullName evidence="9">MFS transporter</fullName>
    </submittedName>
</protein>
<dbReference type="Proteomes" id="UP000502998">
    <property type="component" value="Chromosome"/>
</dbReference>
<evidence type="ECO:0000256" key="7">
    <source>
        <dbReference type="SAM" id="Phobius"/>
    </source>
</evidence>
<dbReference type="InterPro" id="IPR020846">
    <property type="entry name" value="MFS_dom"/>
</dbReference>
<dbReference type="PROSITE" id="PS50850">
    <property type="entry name" value="MFS"/>
    <property type="match status" value="1"/>
</dbReference>
<dbReference type="PANTHER" id="PTHR43414:SF6">
    <property type="entry name" value="MULTIDRUG RESISTANCE PROTEIN MDTG"/>
    <property type="match status" value="1"/>
</dbReference>
<dbReference type="InterPro" id="IPR036259">
    <property type="entry name" value="MFS_trans_sf"/>
</dbReference>
<name>A0A679I9G6_9ENTE</name>
<feature type="domain" description="Major facilitator superfamily (MFS) profile" evidence="8">
    <location>
        <begin position="1"/>
        <end position="378"/>
    </location>
</feature>
<keyword evidence="2" id="KW-0813">Transport</keyword>
<dbReference type="Pfam" id="PF00083">
    <property type="entry name" value="Sugar_tr"/>
    <property type="match status" value="1"/>
</dbReference>
<organism evidence="9 10">
    <name type="scientific">Enterococcus saigonensis</name>
    <dbReference type="NCBI Taxonomy" id="1805431"/>
    <lineage>
        <taxon>Bacteria</taxon>
        <taxon>Bacillati</taxon>
        <taxon>Bacillota</taxon>
        <taxon>Bacilli</taxon>
        <taxon>Lactobacillales</taxon>
        <taxon>Enterococcaceae</taxon>
        <taxon>Enterococcus</taxon>
    </lineage>
</organism>
<dbReference type="SUPFAM" id="SSF103473">
    <property type="entry name" value="MFS general substrate transporter"/>
    <property type="match status" value="2"/>
</dbReference>
<gene>
    <name evidence="9" type="primary">pmrB</name>
    <name evidence="9" type="ORF">EsVE80_05530</name>
</gene>
<feature type="transmembrane region" description="Helical" evidence="7">
    <location>
        <begin position="149"/>
        <end position="169"/>
    </location>
</feature>
<feature type="transmembrane region" description="Helical" evidence="7">
    <location>
        <begin position="62"/>
        <end position="81"/>
    </location>
</feature>
<dbReference type="GO" id="GO:0005886">
    <property type="term" value="C:plasma membrane"/>
    <property type="evidence" value="ECO:0007669"/>
    <property type="project" value="UniProtKB-SubCell"/>
</dbReference>
<reference evidence="9 10" key="1">
    <citation type="submission" date="2020-02" db="EMBL/GenBank/DDBJ databases">
        <title>Characterization of vanA genotype vancomycin-resistant Enterococcus saigonensis VE80.</title>
        <authorList>
            <person name="Harada T."/>
            <person name="Motooka D."/>
            <person name="Nakamura S."/>
            <person name="Yamamoto Y."/>
            <person name="Kawahara R."/>
            <person name="Kawatsu K."/>
        </authorList>
    </citation>
    <scope>NUCLEOTIDE SEQUENCE [LARGE SCALE GENOMIC DNA]</scope>
    <source>
        <strain evidence="9 10">VE80</strain>
    </source>
</reference>
<feature type="transmembrane region" description="Helical" evidence="7">
    <location>
        <begin position="266"/>
        <end position="288"/>
    </location>
</feature>
<evidence type="ECO:0000256" key="3">
    <source>
        <dbReference type="ARBA" id="ARBA00022475"/>
    </source>
</evidence>
<dbReference type="PRINTS" id="PR01035">
    <property type="entry name" value="TCRTETA"/>
</dbReference>
<evidence type="ECO:0000256" key="1">
    <source>
        <dbReference type="ARBA" id="ARBA00004651"/>
    </source>
</evidence>
<feature type="transmembrane region" description="Helical" evidence="7">
    <location>
        <begin position="28"/>
        <end position="50"/>
    </location>
</feature>
<keyword evidence="10" id="KW-1185">Reference proteome</keyword>
<feature type="transmembrane region" description="Helical" evidence="7">
    <location>
        <begin position="354"/>
        <end position="372"/>
    </location>
</feature>
<evidence type="ECO:0000256" key="6">
    <source>
        <dbReference type="ARBA" id="ARBA00023136"/>
    </source>
</evidence>
<dbReference type="InterPro" id="IPR011701">
    <property type="entry name" value="MFS"/>
</dbReference>
<comment type="subcellular location">
    <subcellularLocation>
        <location evidence="1">Cell membrane</location>
        <topology evidence="1">Multi-pass membrane protein</topology>
    </subcellularLocation>
</comment>
<dbReference type="PANTHER" id="PTHR43414">
    <property type="entry name" value="MULTIDRUG RESISTANCE PROTEIN MDTG"/>
    <property type="match status" value="1"/>
</dbReference>
<dbReference type="InterPro" id="IPR001958">
    <property type="entry name" value="Tet-R_TetA/multi-R_MdtG-like"/>
</dbReference>
<evidence type="ECO:0000256" key="4">
    <source>
        <dbReference type="ARBA" id="ARBA00022692"/>
    </source>
</evidence>
<dbReference type="Gene3D" id="1.20.1250.20">
    <property type="entry name" value="MFS general substrate transporter like domains"/>
    <property type="match status" value="2"/>
</dbReference>
<evidence type="ECO:0000256" key="2">
    <source>
        <dbReference type="ARBA" id="ARBA00022448"/>
    </source>
</evidence>
<dbReference type="Pfam" id="PF07690">
    <property type="entry name" value="MFS_1"/>
    <property type="match status" value="1"/>
</dbReference>
<keyword evidence="5 7" id="KW-1133">Transmembrane helix</keyword>
<proteinExistence type="predicted"/>
<dbReference type="GO" id="GO:0022857">
    <property type="term" value="F:transmembrane transporter activity"/>
    <property type="evidence" value="ECO:0007669"/>
    <property type="project" value="InterPro"/>
</dbReference>
<sequence length="382" mass="41874">MTGIGSSLISPFLSLYVDTLGNFTKKELSFQSGLIFASTFITMAIVSPLWGKLADQKGRKPMLLRASLGMAIMIFSMGFVTKSWQLLLLRLLLGAFSGYTSNSVALMAIITPKEHSGRVLGTLSTGTVAGTLLGPLFGGIVVAHAGYRMTFWITGIIMFFVFLLTVFFVKEHFTPKPKNKVLTAKALTQVIDHPKVIIAMLLTTTILQLTDKAISPILSLYVRQLVHNPQLVTIYSGIVASAPGVVMLFFAPLFGRLGDRIGQYKILLFGLVLSFSIYFTLGFSHAIWQVILLRLFIGVSDSALAPSVQIILSQNSPQEATGRIFSYNQTMQSIGAIGGPLIGSTVSAYFDYRYVFFVSALFIVLNILNYASNFPQLKESRY</sequence>
<keyword evidence="3" id="KW-1003">Cell membrane</keyword>
<dbReference type="RefSeq" id="WP_173104111.1">
    <property type="nucleotide sequence ID" value="NZ_AP022822.1"/>
</dbReference>
<evidence type="ECO:0000256" key="5">
    <source>
        <dbReference type="ARBA" id="ARBA00022989"/>
    </source>
</evidence>
<dbReference type="KEGG" id="esg:EsVE80_05530"/>
<dbReference type="EMBL" id="AP022822">
    <property type="protein sequence ID" value="BCA85030.1"/>
    <property type="molecule type" value="Genomic_DNA"/>
</dbReference>
<dbReference type="InterPro" id="IPR005828">
    <property type="entry name" value="MFS_sugar_transport-like"/>
</dbReference>
<feature type="transmembrane region" description="Helical" evidence="7">
    <location>
        <begin position="87"/>
        <end position="110"/>
    </location>
</feature>